<gene>
    <name evidence="2" type="ORF">ENSA7_16250</name>
</gene>
<dbReference type="AlphaFoldDB" id="A0A2S9YUA2"/>
<dbReference type="RefSeq" id="WP_106088658.1">
    <property type="nucleotide sequence ID" value="NZ_PVNL01000039.1"/>
</dbReference>
<reference evidence="2 3" key="1">
    <citation type="submission" date="2018-03" db="EMBL/GenBank/DDBJ databases">
        <title>Draft Genome Sequences of the Obligatory Marine Myxobacteria Enhygromyxa salina SWB007.</title>
        <authorList>
            <person name="Poehlein A."/>
            <person name="Moghaddam J.A."/>
            <person name="Harms H."/>
            <person name="Alanjari M."/>
            <person name="Koenig G.M."/>
            <person name="Daniel R."/>
            <person name="Schaeberle T.F."/>
        </authorList>
    </citation>
    <scope>NUCLEOTIDE SEQUENCE [LARGE SCALE GENOMIC DNA]</scope>
    <source>
        <strain evidence="2 3">SWB007</strain>
    </source>
</reference>
<evidence type="ECO:0000313" key="3">
    <source>
        <dbReference type="Proteomes" id="UP000238823"/>
    </source>
</evidence>
<dbReference type="EMBL" id="PVNL01000039">
    <property type="protein sequence ID" value="PRQ08619.1"/>
    <property type="molecule type" value="Genomic_DNA"/>
</dbReference>
<keyword evidence="1" id="KW-0472">Membrane</keyword>
<organism evidence="2 3">
    <name type="scientific">Enhygromyxa salina</name>
    <dbReference type="NCBI Taxonomy" id="215803"/>
    <lineage>
        <taxon>Bacteria</taxon>
        <taxon>Pseudomonadati</taxon>
        <taxon>Myxococcota</taxon>
        <taxon>Polyangia</taxon>
        <taxon>Nannocystales</taxon>
        <taxon>Nannocystaceae</taxon>
        <taxon>Enhygromyxa</taxon>
    </lineage>
</organism>
<evidence type="ECO:0000256" key="1">
    <source>
        <dbReference type="SAM" id="Phobius"/>
    </source>
</evidence>
<name>A0A2S9YUA2_9BACT</name>
<proteinExistence type="predicted"/>
<keyword evidence="1" id="KW-0812">Transmembrane</keyword>
<sequence>MIALLAAKLTLALFTPLLIGSLLALCIFGLGRMVASRKFTRALDDDDDMPDAAGELPRAIHHNAPLAGFRESSRPVGADIALESVAIDDGVPVAFEFQRTREFLRSQSRKVLAVAETEEETTRFDRAYLVGD</sequence>
<keyword evidence="1" id="KW-1133">Transmembrane helix</keyword>
<evidence type="ECO:0000313" key="2">
    <source>
        <dbReference type="EMBL" id="PRQ08619.1"/>
    </source>
</evidence>
<accession>A0A2S9YUA2</accession>
<dbReference type="Proteomes" id="UP000238823">
    <property type="component" value="Unassembled WGS sequence"/>
</dbReference>
<protein>
    <submittedName>
        <fullName evidence="2">Uncharacterized protein</fullName>
    </submittedName>
</protein>
<feature type="transmembrane region" description="Helical" evidence="1">
    <location>
        <begin position="12"/>
        <end position="31"/>
    </location>
</feature>
<comment type="caution">
    <text evidence="2">The sequence shown here is derived from an EMBL/GenBank/DDBJ whole genome shotgun (WGS) entry which is preliminary data.</text>
</comment>